<dbReference type="Pfam" id="PF01145">
    <property type="entry name" value="Band_7"/>
    <property type="match status" value="1"/>
</dbReference>
<feature type="domain" description="Band 7" evidence="8">
    <location>
        <begin position="59"/>
        <end position="217"/>
    </location>
</feature>
<dbReference type="PANTHER" id="PTHR43327:SF10">
    <property type="entry name" value="STOMATIN-LIKE PROTEIN 2, MITOCHONDRIAL"/>
    <property type="match status" value="1"/>
</dbReference>
<protein>
    <recommendedName>
        <fullName evidence="3">Protein QmcA</fullName>
    </recommendedName>
</protein>
<dbReference type="SMART" id="SM00244">
    <property type="entry name" value="PHB"/>
    <property type="match status" value="1"/>
</dbReference>
<dbReference type="GO" id="GO:0005886">
    <property type="term" value="C:plasma membrane"/>
    <property type="evidence" value="ECO:0007669"/>
    <property type="project" value="UniProtKB-ARBA"/>
</dbReference>
<dbReference type="AlphaFoldDB" id="G9ZHX1"/>
<evidence type="ECO:0000256" key="5">
    <source>
        <dbReference type="ARBA" id="ARBA00022989"/>
    </source>
</evidence>
<dbReference type="EMBL" id="AGCM01000139">
    <property type="protein sequence ID" value="EHM52356.1"/>
    <property type="molecule type" value="Genomic_DNA"/>
</dbReference>
<evidence type="ECO:0000313" key="10">
    <source>
        <dbReference type="Proteomes" id="UP000004750"/>
    </source>
</evidence>
<evidence type="ECO:0000256" key="6">
    <source>
        <dbReference type="ARBA" id="ARBA00023136"/>
    </source>
</evidence>
<dbReference type="PATRIC" id="fig|797473.3.peg.1933"/>
<dbReference type="InterPro" id="IPR050710">
    <property type="entry name" value="Band7/mec-2_domain"/>
</dbReference>
<dbReference type="InterPro" id="IPR036013">
    <property type="entry name" value="Band_7/SPFH_dom_sf"/>
</dbReference>
<dbReference type="PANTHER" id="PTHR43327">
    <property type="entry name" value="STOMATIN-LIKE PROTEIN 2, MITOCHONDRIAL"/>
    <property type="match status" value="1"/>
</dbReference>
<dbReference type="GO" id="GO:0098552">
    <property type="term" value="C:side of membrane"/>
    <property type="evidence" value="ECO:0007669"/>
    <property type="project" value="UniProtKB-ARBA"/>
</dbReference>
<dbReference type="InterPro" id="IPR001972">
    <property type="entry name" value="Stomatin_HflK_fam"/>
</dbReference>
<proteinExistence type="inferred from homology"/>
<dbReference type="PRINTS" id="PR00721">
    <property type="entry name" value="STOMATIN"/>
</dbReference>
<keyword evidence="5 7" id="KW-1133">Transmembrane helix</keyword>
<name>G9ZHX1_9GAMM</name>
<comment type="caution">
    <text evidence="9">The sequence shown here is derived from an EMBL/GenBank/DDBJ whole genome shotgun (WGS) entry which is preliminary data.</text>
</comment>
<gene>
    <name evidence="9" type="ORF">HMPREF9080_02363</name>
</gene>
<evidence type="ECO:0000256" key="3">
    <source>
        <dbReference type="ARBA" id="ARBA00017055"/>
    </source>
</evidence>
<organism evidence="9 10">
    <name type="scientific">Cardiobacterium valvarum F0432</name>
    <dbReference type="NCBI Taxonomy" id="797473"/>
    <lineage>
        <taxon>Bacteria</taxon>
        <taxon>Pseudomonadati</taxon>
        <taxon>Pseudomonadota</taxon>
        <taxon>Gammaproteobacteria</taxon>
        <taxon>Cardiobacteriales</taxon>
        <taxon>Cardiobacteriaceae</taxon>
        <taxon>Cardiobacterium</taxon>
    </lineage>
</organism>
<evidence type="ECO:0000256" key="7">
    <source>
        <dbReference type="SAM" id="Phobius"/>
    </source>
</evidence>
<dbReference type="FunFam" id="3.30.479.30:FF:000004">
    <property type="entry name" value="Putative membrane protease family, stomatin"/>
    <property type="match status" value="1"/>
</dbReference>
<dbReference type="Proteomes" id="UP000004750">
    <property type="component" value="Unassembled WGS sequence"/>
</dbReference>
<keyword evidence="4 7" id="KW-0812">Transmembrane</keyword>
<evidence type="ECO:0000313" key="9">
    <source>
        <dbReference type="EMBL" id="EHM52356.1"/>
    </source>
</evidence>
<dbReference type="HOGENOM" id="CLU_024949_2_2_6"/>
<evidence type="ECO:0000256" key="2">
    <source>
        <dbReference type="ARBA" id="ARBA00008164"/>
    </source>
</evidence>
<accession>G9ZHX1</accession>
<dbReference type="InterPro" id="IPR018080">
    <property type="entry name" value="Band_7/stomatin-like_CS"/>
</dbReference>
<comment type="subcellular location">
    <subcellularLocation>
        <location evidence="1">Membrane</location>
        <topology evidence="1">Single-pass membrane protein</topology>
    </subcellularLocation>
</comment>
<dbReference type="SUPFAM" id="SSF117892">
    <property type="entry name" value="Band 7/SPFH domain"/>
    <property type="match status" value="1"/>
</dbReference>
<dbReference type="InterPro" id="IPR001107">
    <property type="entry name" value="Band_7"/>
</dbReference>
<dbReference type="STRING" id="797473.HMPREF9080_02363"/>
<reference evidence="9 10" key="1">
    <citation type="submission" date="2011-08" db="EMBL/GenBank/DDBJ databases">
        <authorList>
            <person name="Weinstock G."/>
            <person name="Sodergren E."/>
            <person name="Clifton S."/>
            <person name="Fulton L."/>
            <person name="Fulton B."/>
            <person name="Courtney L."/>
            <person name="Fronick C."/>
            <person name="Harrison M."/>
            <person name="Strong C."/>
            <person name="Farmer C."/>
            <person name="Delahaunty K."/>
            <person name="Markovic C."/>
            <person name="Hall O."/>
            <person name="Minx P."/>
            <person name="Tomlinson C."/>
            <person name="Mitreva M."/>
            <person name="Hou S."/>
            <person name="Chen J."/>
            <person name="Wollam A."/>
            <person name="Pepin K.H."/>
            <person name="Johnson M."/>
            <person name="Bhonagiri V."/>
            <person name="Zhang X."/>
            <person name="Suruliraj S."/>
            <person name="Warren W."/>
            <person name="Chinwalla A."/>
            <person name="Mardis E.R."/>
            <person name="Wilson R.K."/>
        </authorList>
    </citation>
    <scope>NUCLEOTIDE SEQUENCE [LARGE SCALE GENOMIC DNA]</scope>
    <source>
        <strain evidence="9 10">F0432</strain>
    </source>
</reference>
<dbReference type="PROSITE" id="PS01270">
    <property type="entry name" value="BAND_7"/>
    <property type="match status" value="1"/>
</dbReference>
<evidence type="ECO:0000259" key="8">
    <source>
        <dbReference type="SMART" id="SM00244"/>
    </source>
</evidence>
<feature type="transmembrane region" description="Helical" evidence="7">
    <location>
        <begin position="40"/>
        <end position="57"/>
    </location>
</feature>
<dbReference type="CDD" id="cd08829">
    <property type="entry name" value="SPFH_paraslipin"/>
    <property type="match status" value="1"/>
</dbReference>
<sequence length="349" mass="38799">MRSFLILLTVCRCSEAAIISSHLTNTQEHIMPIDLTSQFSGGTVFIIVLIILAFWFGRRAIQIVDQGTERTVLRLGRYNRTLEPGFHFIVPLWERADRKVNMKETVLDVPRQEVITKDNAQVTVDGVVFFQITNAARACYSVDDLELAILNLATTNLRTVAGSMTLDDLQSQRDAINVRLLAIIDEATDPWGVKVTRVEIKDITPPADLVDAMARQKKAEQIKRAQILEAEGHRQAEILRAEGLKQSQVLEAEGRKEAAFLEAEARERQAQAEARATDMVSKAIAEGGTNAINYFVAQEYVRALAKFAESEQQKTVFMPMESSGIIGALGGIAEMFKHGKDDSQPGKRT</sequence>
<evidence type="ECO:0000256" key="1">
    <source>
        <dbReference type="ARBA" id="ARBA00004167"/>
    </source>
</evidence>
<comment type="similarity">
    <text evidence="2">Belongs to the band 7/mec-2 family.</text>
</comment>
<dbReference type="Gene3D" id="3.30.479.30">
    <property type="entry name" value="Band 7 domain"/>
    <property type="match status" value="1"/>
</dbReference>
<evidence type="ECO:0000256" key="4">
    <source>
        <dbReference type="ARBA" id="ARBA00022692"/>
    </source>
</evidence>
<keyword evidence="6 7" id="KW-0472">Membrane</keyword>